<feature type="region of interest" description="Disordered" evidence="1">
    <location>
        <begin position="835"/>
        <end position="859"/>
    </location>
</feature>
<proteinExistence type="predicted"/>
<feature type="region of interest" description="Disordered" evidence="1">
    <location>
        <begin position="1901"/>
        <end position="1928"/>
    </location>
</feature>
<evidence type="ECO:0000313" key="2">
    <source>
        <dbReference type="EMBL" id="TFV48253.1"/>
    </source>
</evidence>
<organism evidence="2 3">
    <name type="scientific">Bradyrhizobium niftali</name>
    <dbReference type="NCBI Taxonomy" id="2560055"/>
    <lineage>
        <taxon>Bacteria</taxon>
        <taxon>Pseudomonadati</taxon>
        <taxon>Pseudomonadota</taxon>
        <taxon>Alphaproteobacteria</taxon>
        <taxon>Hyphomicrobiales</taxon>
        <taxon>Nitrobacteraceae</taxon>
        <taxon>Bradyrhizobium</taxon>
    </lineage>
</organism>
<gene>
    <name evidence="2" type="ORF">E4K65_12575</name>
</gene>
<evidence type="ECO:0000256" key="1">
    <source>
        <dbReference type="SAM" id="MobiDB-lite"/>
    </source>
</evidence>
<reference evidence="2 3" key="1">
    <citation type="submission" date="2019-03" db="EMBL/GenBank/DDBJ databases">
        <title>Bradyrhizobium diversity isolated from nodules of Chamaecrista fasciculata.</title>
        <authorList>
            <person name="Klepa M.S."/>
            <person name="Urquiaga M.O."/>
            <person name="Hungria M."/>
            <person name="Delamuta J.R."/>
        </authorList>
    </citation>
    <scope>NUCLEOTIDE SEQUENCE [LARGE SCALE GENOMIC DNA]</scope>
    <source>
        <strain evidence="2 3">CNPSo 3448</strain>
    </source>
</reference>
<dbReference type="EMBL" id="SPQT01000005">
    <property type="protein sequence ID" value="TFV48253.1"/>
    <property type="molecule type" value="Genomic_DNA"/>
</dbReference>
<feature type="compositionally biased region" description="Basic and acidic residues" evidence="1">
    <location>
        <begin position="1914"/>
        <end position="1924"/>
    </location>
</feature>
<evidence type="ECO:0000313" key="3">
    <source>
        <dbReference type="Proteomes" id="UP000297966"/>
    </source>
</evidence>
<keyword evidence="3" id="KW-1185">Reference proteome</keyword>
<name>A0A4Y9LZL5_9BRAD</name>
<dbReference type="Proteomes" id="UP000297966">
    <property type="component" value="Unassembled WGS sequence"/>
</dbReference>
<sequence length="2646" mass="281259">MADLIIDGDQPQLRQVTLAGNAGRHSAQTTQRDARFFWVLSATAPYFGRKNTFDEFNKPSGVNADHVYPLRLLTADQPRPGGAGGPPWRRPRLIDLHLLVGATNPAYAERAGDADRLIFSFSQTSRIEVRARKGAVLQTFAEADEPSTGVDPRKAPFVRTVVEPLPVDDRQWPPPSDDSKDIPMPPLRLVAGRVGLRAVVEASGHPTDGLAWLTKLGIESTKEGNAAWARIWLVPDGIEFDARFNVFPGSSGHVLRGRVLLSADEDGRFFLNLISAAAGTEKEWRDAWTRITPAVRENREDYLLGLKFAAAHDGSIPGFRWSVTMQNGVPSALGALEVPQRALRVEMVSPSENGDIDGVAPLATGWVVATESAGKVTFKFGQPATATAPSALKVACLPKSIAATFGTLQPLGIHVDQLATNLRAAYGLEHPPPVPPVEAGSPAGAAFARPLLPAFVPLADGWLQMPVPNLGPRDTNQDLNLTVSAPEKQKTSMFGDGFLRLKRLGLPPRVLSTGGEFGPGSQTPWAVTVAKPAALYGIVEVEPANDPDPHPGAPAAALLAKADIWIDDFSLSARGLVWLSADRPDAFEALPRLGAGPGSFIDLAFESGAQDLLRVNVSTLAITATRVDDKPQSNPMEVEQVDLAIDFKVKGKGNRWIEELLRPKEGRAALQAAVTVVDGKTVAGALEAAFVAKAVPPWSPVVWRRHHTIPLAAAMPMTRAAAGGVRPLESRDLIPFALETKAAGEEWLRLATLRVVKDNPFAELVDAPLRYKLISSWPTDPGADETGSPDRGIAFAALGLPGVELRPLPDAGLHNPVPYHASLRFDLPALDEAFATAPLPPQPGGPASKEERETPPPRPAATALDWPLLAEFWSDQERKHQNSRVADSYMMPFRPVDVDADHAKVDVKTLVKGLTWGGVPIQVGTKVVGGELPYGSLSIDNGGALSGNDVLRGFDGKFTPNLTTRILQNNGGPLEVLGFSPATFRDPAGGDDYFDLDNRLTGIKPPAETPVGLLSRPVMLPDRKVRRLVSLLTPVSIGLTANGIARSFRFWFKDVLFEDNKALLDAGGEIAFDIWNNEQKLAGAGFEWRLVPANPLDAELAFRLGRSQIPFFGFWLEPLRLTALSLKNDKVSSASISCRLTLGEQVGLPKTGLNLVTLSLTFDDQGQCTRASFSDQLLQFSFNVADKRNPRRQVVVNAKIKPTESFVFDLAVAGFSVDVAGVGITFDSASVVFAEDTQDGLWGETVRFTAAVQESHPAPGQGRLRVTKALLEAGLRLRPTAPPRLIQRPASLALTYQIEIVPRGEEPTSPTGSFGIELDNEGAGQVSFFGQSVTLAAGSIIEGDGALVMAIPETRIATSWKASLGLVARLRKGATSGTGDLVFGYCEGEGVAQEPSVTLGKAIDAKGARLQFSLSSAGSGADWKGTAAVTGKVTAKNAVNWPSIGWGSTPPTIPLPGDPKQNNGRITVRPGAAVDASHVVTWTFLDHRLDLALAAAIAEKSPTACWTTLVTARHELSRGGKTLSWTGAETIAIGYPKAMIPAAPANDGDFAKDSTTFAARYRGKIVKSEYVLPDREPGMHRPGLGAVATVLQGTLGAAFRKAFWKEPAEGLMVLGGFLGALRLGAADSTPLLRLPVLAGLDAGKIKQIVPGLGLELSWTDGPATRLLALTRPGAPSPADASLDALRAAALAGSLPLPPSSDGSRLDDPTGAVLVEQSYVNADLTSAADLATTPFFLASAITVERIFRLADASLPAQVGALSLVAGASILRKGKGKSSLSVATAMVLRDTDLPASPKKLSPRFALVGENLTVADWTGPLSGKSDTSPIPVLNGLAVARDSIPRVAFVAAPASGAAVVTTYAPHAFPPAIVDVPPIPASSIASFADHGRGAVAVPGMTEPLRWLAPPTEGAGTPIRDYEKDQHGDKGSGLAGLTRRVRLPAHTGAKIGLAATETETSTETERDFVWLSQTQVPLYLQLQTKGLRGPPIGWLTPAAPLVRLPVIGDVLQAIRASNGNDDAVPAGRSREVQPFLPQELSAASVGERAGIMTVRRARLLSGLGTIAMFDPMYARFGRPAQGGSSFVRQLRTPRPARLPANTGSALKDRRIESSPVDPTTPFTAVIGSADIVEGVSVGSKKKYGAWSISIVAAPEWKSTTSDLWDGTIRLVCRLIVVSEETPVAPPRELLGQVLIKGVAGKLETRGMLRLGKAIIPFAQASFTTTKDWTPHATVPMKTFRAEIAVTLIPRGATRQVANPDIAAAFSVPGPLPAAEIQWTVHPSSARDTSVVTQDGALPLTVADPAQPELAQGSDRAPITLRMSLYPVTAIRGALPLTPATLLFADPAYDRDLASPPSADGRRLELTDAARQLLPSGRGDLKLVLTADRGQLNRRGTVTFMLDARFERPMDDIAQAVAEANGVASGGDLMKVQPNEAAASMRLELQPKGEPSRPLRFAKDQVEIKLGNVYELPLAAVTETDGTPARLSAGDILVMETALNGVATALLWNSVSASATAPVDLLPKPPATPTAPREIPSCSLRFVLTDDPVIEPPPALYAALLRTGEGGASRLSVPLHAQSPLPWRVDLVDPARDFRQGMMRRHAAFVWTLVRPSADFKRNCIFVIKADRNGQTYLPESESEFLKPEEDKSLAPS</sequence>
<comment type="caution">
    <text evidence="2">The sequence shown here is derived from an EMBL/GenBank/DDBJ whole genome shotgun (WGS) entry which is preliminary data.</text>
</comment>
<protein>
    <submittedName>
        <fullName evidence="2">Uncharacterized protein</fullName>
    </submittedName>
</protein>
<dbReference type="OrthoDB" id="8166506at2"/>
<dbReference type="RefSeq" id="WP_135174425.1">
    <property type="nucleotide sequence ID" value="NZ_SPQT01000005.1"/>
</dbReference>
<accession>A0A4Y9LZL5</accession>